<organism evidence="3 4">
    <name type="scientific">Eragrostis curvula</name>
    <name type="common">weeping love grass</name>
    <dbReference type="NCBI Taxonomy" id="38414"/>
    <lineage>
        <taxon>Eukaryota</taxon>
        <taxon>Viridiplantae</taxon>
        <taxon>Streptophyta</taxon>
        <taxon>Embryophyta</taxon>
        <taxon>Tracheophyta</taxon>
        <taxon>Spermatophyta</taxon>
        <taxon>Magnoliopsida</taxon>
        <taxon>Liliopsida</taxon>
        <taxon>Poales</taxon>
        <taxon>Poaceae</taxon>
        <taxon>PACMAD clade</taxon>
        <taxon>Chloridoideae</taxon>
        <taxon>Eragrostideae</taxon>
        <taxon>Eragrostidinae</taxon>
        <taxon>Eragrostis</taxon>
    </lineage>
</organism>
<dbReference type="Proteomes" id="UP000324897">
    <property type="component" value="Unassembled WGS sequence"/>
</dbReference>
<feature type="signal peptide" evidence="2">
    <location>
        <begin position="1"/>
        <end position="18"/>
    </location>
</feature>
<accession>A0A5J9TVA1</accession>
<reference evidence="3 4" key="1">
    <citation type="journal article" date="2019" name="Sci. Rep.">
        <title>A high-quality genome of Eragrostis curvula grass provides insights into Poaceae evolution and supports new strategies to enhance forage quality.</title>
        <authorList>
            <person name="Carballo J."/>
            <person name="Santos B.A.C.M."/>
            <person name="Zappacosta D."/>
            <person name="Garbus I."/>
            <person name="Selva J.P."/>
            <person name="Gallo C.A."/>
            <person name="Diaz A."/>
            <person name="Albertini E."/>
            <person name="Caccamo M."/>
            <person name="Echenique V."/>
        </authorList>
    </citation>
    <scope>NUCLEOTIDE SEQUENCE [LARGE SCALE GENOMIC DNA]</scope>
    <source>
        <strain evidence="4">cv. Victoria</strain>
        <tissue evidence="3">Leaf</tissue>
    </source>
</reference>
<evidence type="ECO:0000313" key="3">
    <source>
        <dbReference type="EMBL" id="TVU15296.1"/>
    </source>
</evidence>
<feature type="compositionally biased region" description="Gly residues" evidence="1">
    <location>
        <begin position="17"/>
        <end position="26"/>
    </location>
</feature>
<feature type="region of interest" description="Disordered" evidence="1">
    <location>
        <begin position="17"/>
        <end position="36"/>
    </location>
</feature>
<dbReference type="EMBL" id="RWGY01000031">
    <property type="protein sequence ID" value="TVU15296.1"/>
    <property type="molecule type" value="Genomic_DNA"/>
</dbReference>
<gene>
    <name evidence="3" type="ORF">EJB05_38810</name>
</gene>
<sequence length="66" mass="6763">MDFMCPMSCALLLHGAGGQGGAGAGSCCGSTSEEYGSSELEDGATWGSLWNLEDVAVDGWACTLLW</sequence>
<comment type="caution">
    <text evidence="3">The sequence shown here is derived from an EMBL/GenBank/DDBJ whole genome shotgun (WGS) entry which is preliminary data.</text>
</comment>
<evidence type="ECO:0008006" key="5">
    <source>
        <dbReference type="Google" id="ProtNLM"/>
    </source>
</evidence>
<evidence type="ECO:0000256" key="1">
    <source>
        <dbReference type="SAM" id="MobiDB-lite"/>
    </source>
</evidence>
<name>A0A5J9TVA1_9POAL</name>
<evidence type="ECO:0000313" key="4">
    <source>
        <dbReference type="Proteomes" id="UP000324897"/>
    </source>
</evidence>
<dbReference type="Gramene" id="TVU15296">
    <property type="protein sequence ID" value="TVU15296"/>
    <property type="gene ID" value="EJB05_38810"/>
</dbReference>
<proteinExistence type="predicted"/>
<feature type="chain" id="PRO_5023866818" description="Secreted protein" evidence="2">
    <location>
        <begin position="19"/>
        <end position="66"/>
    </location>
</feature>
<keyword evidence="4" id="KW-1185">Reference proteome</keyword>
<protein>
    <recommendedName>
        <fullName evidence="5">Secreted protein</fullName>
    </recommendedName>
</protein>
<dbReference type="AlphaFoldDB" id="A0A5J9TVA1"/>
<keyword evidence="2" id="KW-0732">Signal</keyword>
<evidence type="ECO:0000256" key="2">
    <source>
        <dbReference type="SAM" id="SignalP"/>
    </source>
</evidence>
<feature type="non-terminal residue" evidence="3">
    <location>
        <position position="1"/>
    </location>
</feature>